<reference evidence="2" key="1">
    <citation type="submission" date="2017-04" db="EMBL/GenBank/DDBJ databases">
        <title>Presence of VIM-2 positive Pseudomonas species in chickens and their surrounding environment.</title>
        <authorList>
            <person name="Zhang R."/>
        </authorList>
    </citation>
    <scope>NUCLEOTIDE SEQUENCE [LARGE SCALE GENOMIC DNA]</scope>
    <source>
        <strain evidence="2">DZ-C18</strain>
    </source>
</reference>
<gene>
    <name evidence="2" type="ORF">B7H17_03920</name>
</gene>
<dbReference type="InterPro" id="IPR046673">
    <property type="entry name" value="ToxA_N"/>
</dbReference>
<dbReference type="EMBL" id="NBWC01000005">
    <property type="protein sequence ID" value="ORL66805.1"/>
    <property type="molecule type" value="Genomic_DNA"/>
</dbReference>
<organism evidence="2">
    <name type="scientific">Pseudomonas putida</name>
    <name type="common">Arthrobacter siderocapsulatus</name>
    <dbReference type="NCBI Taxonomy" id="303"/>
    <lineage>
        <taxon>Bacteria</taxon>
        <taxon>Pseudomonadati</taxon>
        <taxon>Pseudomonadota</taxon>
        <taxon>Gammaproteobacteria</taxon>
        <taxon>Pseudomonadales</taxon>
        <taxon>Pseudomonadaceae</taxon>
        <taxon>Pseudomonas</taxon>
    </lineage>
</organism>
<dbReference type="RefSeq" id="WP_084854629.1">
    <property type="nucleotide sequence ID" value="NZ_NBWC01000005.1"/>
</dbReference>
<protein>
    <recommendedName>
        <fullName evidence="1">Dermonecrotic toxin N-terminal domain-containing protein</fullName>
    </recommendedName>
</protein>
<proteinExistence type="predicted"/>
<dbReference type="Pfam" id="PF20178">
    <property type="entry name" value="ToxA_N"/>
    <property type="match status" value="1"/>
</dbReference>
<sequence length="1667" mass="185459">MKSLDDLLDVLPIAHGQAHHDEASAYARSCVNAGLVNAQAPILWLNQLHKALRAQSASDKDWANALPDDFTNYATLIANDPATWRKVVDYAMKQQARDHVDLLALGSLPATYPWQLCKNHRFRYLRDLLERFGETPPSKSAMAAWNAALTQRHDSWRQLQDGLRETPENWTHRIETFSCHIQQAMKSEASLLAEERRLPAQVHAWLFLQSQEETVQWLSVCADGQVLPGIWIMARATDRQAGLHDAPIVLWVHGESGGMIYLESLEVLRERLGATLAIGGFAVSTLISHASAQLTFIPNSEGLPGLVRDLFTFWMARLDLNSDELVRGELLSKKQSAQYRLDLARAALAIPVDSCRQAAMTAAERQWQGQAIMEILPKWMLVRSDAERRAYAEHLVDYHLQADSLERWLKAQLPTFPVFAAALLIARLKTDKGITLTADTVLLERPVSVTYQWFGQGSVLEPAPGYGAVGHRPGEAMKWVPSEKWESVTLEKLACEGFDSSEPSEVERLAMANLQVDGITSSYLSDVLVELDPLQRYETKVRAIFDLANEQHAELLVEPYSQELKLLGQAWRWRGNLSEKGAEMLNAAAQSSSAKALSEAGLRVHWLVITSTEELGRNIEGAGALVDTAGGRTILYLPGAPHAHRLIEREQLDDALEHLRWLIEVEPAVAEYVAHRSSDEPEKLLSYFRQAALRRYRGYLSAPLSLTKTLIHLQVAERSNHLINQARRQGRSQYGIRQKSDIQAHHRHLGYLRAALAIVPGVNLPIVLQDVYYGALAIGDGWRARKVDTIGMGILSVLGGLLDIMLTVIPAGSSVASLRRALRVQARRRIAMDPFKGYEAKIKFDRVVPLRGRDSGTWLLDGKKYIWQDGHAYAVYRRKGEHTLRLETTATRHYDMPVRVDGERWVVHADVGLRGGGGQITDAEQVFASWGPVSRHPRFAGTTRPTAIRRGRRILRDYEFPTDARAVEFAYAYLQDTTAPAWSRAYLRGQGTSGTQAPIPQRWQAVRWQIGDGDTVAVHAYGGEVSVTFGAETVPRSGVRISGEYYPLLPGFVEGHVRYVVPAGRMPTRLSELDELIEQGMGPVRVTLGNTAIEPAQVMGGYGETFFRRLQSQFPGMADESLWSLGEAIYRNADTAPGLTQVRLHALEQWLDTATSDPLLHLVVQEVAALNPVVAIQDARASFVQLRWTLNSTEQVAVRAAVEGNVSHSLAEILTNVISDRGYRVLFRHGIHRRCVVLFVKPGRREIYVLVQHEVMGAVSLQTMDNLVLLGDGWLDVLLSRLVDPALATALRSARRQGLLRPLLGGLHIEGAQRAELVWQSVRISPGAALQPLQVSTWREAVRPLQGSDRELLRSSGLYGMGSDGLVHGVGIQGGWLPVYPTQTSSRILLSRSQALPSPLTFDDLERCVRERFGEQPWLLVRGPEGWSVRRTLFSMQLDSLIIRARPGFTRQSAQNAARAILDRAQGSEYARLLHLEHVLNLWLRDSRSLGELADPFLLLARQQPIGLDSASSWRLALPVEAIGSSPTVYYLRAMDDYTANLLAAVRGTRLRSHAVNAIDDLLGRYGLVQQYRVGGIIQYHQPSTGRVYLIASQVSDQAWIDMAFEQGRAVLSSSWIESWLANLPASPAQSLRQALAGGQLVRLTATLRLEAGPHVGQVAVQRLVDF</sequence>
<dbReference type="OrthoDB" id="7033233at2"/>
<dbReference type="Proteomes" id="UP000193675">
    <property type="component" value="Unassembled WGS sequence"/>
</dbReference>
<evidence type="ECO:0000259" key="1">
    <source>
        <dbReference type="Pfam" id="PF20178"/>
    </source>
</evidence>
<evidence type="ECO:0000313" key="2">
    <source>
        <dbReference type="EMBL" id="ORL66805.1"/>
    </source>
</evidence>
<accession>A0A1X1A4M3</accession>
<name>A0A1X1A4M3_PSEPU</name>
<feature type="domain" description="Dermonecrotic toxin N-terminal" evidence="1">
    <location>
        <begin position="411"/>
        <end position="663"/>
    </location>
</feature>
<comment type="caution">
    <text evidence="2">The sequence shown here is derived from an EMBL/GenBank/DDBJ whole genome shotgun (WGS) entry which is preliminary data.</text>
</comment>